<gene>
    <name evidence="3" type="ORF">GCM10011400_64300</name>
</gene>
<protein>
    <submittedName>
        <fullName evidence="3">Short-chain dehydrogenase</fullName>
    </submittedName>
</protein>
<name>A0ABQ1NE94_9BURK</name>
<evidence type="ECO:0000313" key="4">
    <source>
        <dbReference type="Proteomes" id="UP000602004"/>
    </source>
</evidence>
<dbReference type="PRINTS" id="PR00081">
    <property type="entry name" value="GDHRDH"/>
</dbReference>
<dbReference type="Proteomes" id="UP000602004">
    <property type="component" value="Unassembled WGS sequence"/>
</dbReference>
<comment type="caution">
    <text evidence="3">The sequence shown here is derived from an EMBL/GenBank/DDBJ whole genome shotgun (WGS) entry which is preliminary data.</text>
</comment>
<evidence type="ECO:0000256" key="2">
    <source>
        <dbReference type="ARBA" id="ARBA00023002"/>
    </source>
</evidence>
<dbReference type="Gene3D" id="3.40.50.720">
    <property type="entry name" value="NAD(P)-binding Rossmann-like Domain"/>
    <property type="match status" value="1"/>
</dbReference>
<keyword evidence="4" id="KW-1185">Reference proteome</keyword>
<dbReference type="SUPFAM" id="SSF51735">
    <property type="entry name" value="NAD(P)-binding Rossmann-fold domains"/>
    <property type="match status" value="1"/>
</dbReference>
<dbReference type="RefSeq" id="WP_115778435.1">
    <property type="nucleotide sequence ID" value="NZ_BMHL01000017.1"/>
</dbReference>
<proteinExistence type="inferred from homology"/>
<accession>A0ABQ1NE94</accession>
<comment type="similarity">
    <text evidence="1">Belongs to the short-chain dehydrogenases/reductases (SDR) family.</text>
</comment>
<dbReference type="PANTHER" id="PTHR42760">
    <property type="entry name" value="SHORT-CHAIN DEHYDROGENASES/REDUCTASES FAMILY MEMBER"/>
    <property type="match status" value="1"/>
</dbReference>
<dbReference type="InterPro" id="IPR036291">
    <property type="entry name" value="NAD(P)-bd_dom_sf"/>
</dbReference>
<dbReference type="CDD" id="cd05233">
    <property type="entry name" value="SDR_c"/>
    <property type="match status" value="1"/>
</dbReference>
<evidence type="ECO:0000256" key="1">
    <source>
        <dbReference type="ARBA" id="ARBA00006484"/>
    </source>
</evidence>
<reference evidence="4" key="1">
    <citation type="journal article" date="2019" name="Int. J. Syst. Evol. Microbiol.">
        <title>The Global Catalogue of Microorganisms (GCM) 10K type strain sequencing project: providing services to taxonomists for standard genome sequencing and annotation.</title>
        <authorList>
            <consortium name="The Broad Institute Genomics Platform"/>
            <consortium name="The Broad Institute Genome Sequencing Center for Infectious Disease"/>
            <person name="Wu L."/>
            <person name="Ma J."/>
        </authorList>
    </citation>
    <scope>NUCLEOTIDE SEQUENCE [LARGE SCALE GENOMIC DNA]</scope>
    <source>
        <strain evidence="4">CGMCC 1.15103</strain>
    </source>
</reference>
<evidence type="ECO:0000313" key="3">
    <source>
        <dbReference type="EMBL" id="GGC67545.1"/>
    </source>
</evidence>
<dbReference type="PRINTS" id="PR00080">
    <property type="entry name" value="SDRFAMILY"/>
</dbReference>
<organism evidence="3 4">
    <name type="scientific">Paraburkholderia caffeinilytica</name>
    <dbReference type="NCBI Taxonomy" id="1761016"/>
    <lineage>
        <taxon>Bacteria</taxon>
        <taxon>Pseudomonadati</taxon>
        <taxon>Pseudomonadota</taxon>
        <taxon>Betaproteobacteria</taxon>
        <taxon>Burkholderiales</taxon>
        <taxon>Burkholderiaceae</taxon>
        <taxon>Paraburkholderia</taxon>
    </lineage>
</organism>
<keyword evidence="2" id="KW-0560">Oxidoreductase</keyword>
<dbReference type="PANTHER" id="PTHR42760:SF115">
    <property type="entry name" value="3-OXOACYL-[ACYL-CARRIER-PROTEIN] REDUCTASE FABG"/>
    <property type="match status" value="1"/>
</dbReference>
<sequence>MEIDLGGKCAVVTGGASGIGLATARLLISAGACVVIADRDIASARRTVSEIGGSAVEIDVGDEVSVEAAAAQIDTQLGSVDILVNSAGVLQRTLPPHELSLNEWDRVARVNLRGTYLCCRRFGSAMATRGQGSIVNIASVAGMRSGPLHSYAPAKAGVINLTECLAGEWGPKGVRVNCVSPGFTMTPALARGLDSHTLEEQELANSTALGTLVQAEDIARAVLFLASGWAAAVTGINLPVDAGYLIAGSWSSYGGLRRAPSPARAPAADQ</sequence>
<dbReference type="Pfam" id="PF13561">
    <property type="entry name" value="adh_short_C2"/>
    <property type="match status" value="1"/>
</dbReference>
<dbReference type="EMBL" id="BMHL01000017">
    <property type="protein sequence ID" value="GGC67545.1"/>
    <property type="molecule type" value="Genomic_DNA"/>
</dbReference>
<dbReference type="InterPro" id="IPR002347">
    <property type="entry name" value="SDR_fam"/>
</dbReference>